<gene>
    <name evidence="1" type="ORF">LOK49_LG09G00588</name>
</gene>
<accession>A0ACC0GK67</accession>
<organism evidence="1 2">
    <name type="scientific">Camellia lanceoleosa</name>
    <dbReference type="NCBI Taxonomy" id="1840588"/>
    <lineage>
        <taxon>Eukaryota</taxon>
        <taxon>Viridiplantae</taxon>
        <taxon>Streptophyta</taxon>
        <taxon>Embryophyta</taxon>
        <taxon>Tracheophyta</taxon>
        <taxon>Spermatophyta</taxon>
        <taxon>Magnoliopsida</taxon>
        <taxon>eudicotyledons</taxon>
        <taxon>Gunneridae</taxon>
        <taxon>Pentapetalae</taxon>
        <taxon>asterids</taxon>
        <taxon>Ericales</taxon>
        <taxon>Theaceae</taxon>
        <taxon>Camellia</taxon>
    </lineage>
</organism>
<comment type="caution">
    <text evidence="1">The sequence shown here is derived from an EMBL/GenBank/DDBJ whole genome shotgun (WGS) entry which is preliminary data.</text>
</comment>
<evidence type="ECO:0000313" key="2">
    <source>
        <dbReference type="Proteomes" id="UP001060215"/>
    </source>
</evidence>
<dbReference type="Proteomes" id="UP001060215">
    <property type="component" value="Chromosome 8"/>
</dbReference>
<reference evidence="1 2" key="1">
    <citation type="journal article" date="2022" name="Plant J.">
        <title>Chromosome-level genome of Camellia lanceoleosa provides a valuable resource for understanding genome evolution and self-incompatibility.</title>
        <authorList>
            <person name="Gong W."/>
            <person name="Xiao S."/>
            <person name="Wang L."/>
            <person name="Liao Z."/>
            <person name="Chang Y."/>
            <person name="Mo W."/>
            <person name="Hu G."/>
            <person name="Li W."/>
            <person name="Zhao G."/>
            <person name="Zhu H."/>
            <person name="Hu X."/>
            <person name="Ji K."/>
            <person name="Xiang X."/>
            <person name="Song Q."/>
            <person name="Yuan D."/>
            <person name="Jin S."/>
            <person name="Zhang L."/>
        </authorList>
    </citation>
    <scope>NUCLEOTIDE SEQUENCE [LARGE SCALE GENOMIC DNA]</scope>
    <source>
        <strain evidence="1">SQ_2022a</strain>
    </source>
</reference>
<proteinExistence type="predicted"/>
<sequence>MGINSISTKFLAESMDFLEKTLSYLSSLSSDPLFSTIVTLYTLLLLYFPGHFLRIVFSPVVISTATLLLTLLRLGSIRQRVEMEFNSTEPKQTHHHDSTDEDSKWVSMESNLESKIESGLSPDSDSNAFHADSFVEWNVRGAPLEIIHEEHEGEEEEQSDVIKTEKYPSLSLYYPETDSDSSSAGDFPAIGEWDSPEDEEEREGLIEIELDGKQFHVEEDNLIEIDISPARLR</sequence>
<dbReference type="EMBL" id="CM045765">
    <property type="protein sequence ID" value="KAI8000837.1"/>
    <property type="molecule type" value="Genomic_DNA"/>
</dbReference>
<name>A0ACC0GK67_9ERIC</name>
<evidence type="ECO:0000313" key="1">
    <source>
        <dbReference type="EMBL" id="KAI8000837.1"/>
    </source>
</evidence>
<protein>
    <submittedName>
        <fullName evidence="1">Uncharacterized protein</fullName>
    </submittedName>
</protein>
<keyword evidence="2" id="KW-1185">Reference proteome</keyword>